<comment type="caution">
    <text evidence="1">The sequence shown here is derived from an EMBL/GenBank/DDBJ whole genome shotgun (WGS) entry which is preliminary data.</text>
</comment>
<evidence type="ECO:0000313" key="2">
    <source>
        <dbReference type="Proteomes" id="UP000265631"/>
    </source>
</evidence>
<dbReference type="AlphaFoldDB" id="A0A395M802"/>
<gene>
    <name evidence="1" type="ORF">FIE12Z_11766</name>
</gene>
<dbReference type="Proteomes" id="UP000265631">
    <property type="component" value="Unassembled WGS sequence"/>
</dbReference>
<keyword evidence="2" id="KW-1185">Reference proteome</keyword>
<protein>
    <submittedName>
        <fullName evidence="1">Uncharacterized protein</fullName>
    </submittedName>
</protein>
<reference evidence="1 2" key="1">
    <citation type="journal article" date="2018" name="PLoS Pathog.">
        <title>Evolution of structural diversity of trichothecenes, a family of toxins produced by plant pathogenic and entomopathogenic fungi.</title>
        <authorList>
            <person name="Proctor R.H."/>
            <person name="McCormick S.P."/>
            <person name="Kim H.S."/>
            <person name="Cardoza R.E."/>
            <person name="Stanley A.M."/>
            <person name="Lindo L."/>
            <person name="Kelly A."/>
            <person name="Brown D.W."/>
            <person name="Lee T."/>
            <person name="Vaughan M.M."/>
            <person name="Alexander N.J."/>
            <person name="Busman M."/>
            <person name="Gutierrez S."/>
        </authorList>
    </citation>
    <scope>NUCLEOTIDE SEQUENCE [LARGE SCALE GENOMIC DNA]</scope>
    <source>
        <strain evidence="1 2">NRRL 13405</strain>
    </source>
</reference>
<accession>A0A395M802</accession>
<organism evidence="1 2">
    <name type="scientific">Fusarium flagelliforme</name>
    <dbReference type="NCBI Taxonomy" id="2675880"/>
    <lineage>
        <taxon>Eukaryota</taxon>
        <taxon>Fungi</taxon>
        <taxon>Dikarya</taxon>
        <taxon>Ascomycota</taxon>
        <taxon>Pezizomycotina</taxon>
        <taxon>Sordariomycetes</taxon>
        <taxon>Hypocreomycetidae</taxon>
        <taxon>Hypocreales</taxon>
        <taxon>Nectriaceae</taxon>
        <taxon>Fusarium</taxon>
        <taxon>Fusarium incarnatum-equiseti species complex</taxon>
    </lineage>
</organism>
<sequence>MPGRTPDKDMSVLFEAMVKVGFRTFPLWRFSTRAVAKWVDSEGLHLPYPRTRTVQGKIIPAELIFCFSSLHPITHIHLRVPAQKLIISTPKFNFTMPARRCEGSSDEHEYDPARPPAGSAEEIEWELAYNRAELLAVDEAIQRDQRLLAAANMAIILWRWIRSRRAAALVSQLNYEEEEDDDEKPKKEKKEWAKKKTFINTQVLPAETDQVPLCEI</sequence>
<dbReference type="EMBL" id="PXXK01000472">
    <property type="protein sequence ID" value="RFN43998.1"/>
    <property type="molecule type" value="Genomic_DNA"/>
</dbReference>
<evidence type="ECO:0000313" key="1">
    <source>
        <dbReference type="EMBL" id="RFN43998.1"/>
    </source>
</evidence>
<name>A0A395M802_9HYPO</name>
<proteinExistence type="predicted"/>